<dbReference type="Pfam" id="PF08021">
    <property type="entry name" value="FAD_binding_9"/>
    <property type="match status" value="1"/>
</dbReference>
<dbReference type="KEGG" id="nda:Ndas_1601"/>
<dbReference type="InterPro" id="IPR039374">
    <property type="entry name" value="SIP_fam"/>
</dbReference>
<reference evidence="2 3" key="1">
    <citation type="journal article" date="2010" name="Stand. Genomic Sci.">
        <title>Complete genome sequence of Nocardiopsis dassonvillei type strain (IMRU 509).</title>
        <authorList>
            <person name="Sun H."/>
            <person name="Lapidus A."/>
            <person name="Nolan M."/>
            <person name="Lucas S."/>
            <person name="Del Rio T.G."/>
            <person name="Tice H."/>
            <person name="Cheng J.F."/>
            <person name="Tapia R."/>
            <person name="Han C."/>
            <person name="Goodwin L."/>
            <person name="Pitluck S."/>
            <person name="Pagani I."/>
            <person name="Ivanova N."/>
            <person name="Mavromatis K."/>
            <person name="Mikhailova N."/>
            <person name="Pati A."/>
            <person name="Chen A."/>
            <person name="Palaniappan K."/>
            <person name="Land M."/>
            <person name="Hauser L."/>
            <person name="Chang Y.J."/>
            <person name="Jeffries C.D."/>
            <person name="Djao O.D."/>
            <person name="Rohde M."/>
            <person name="Sikorski J."/>
            <person name="Goker M."/>
            <person name="Woyke T."/>
            <person name="Bristow J."/>
            <person name="Eisen J.A."/>
            <person name="Markowitz V."/>
            <person name="Hugenholtz P."/>
            <person name="Kyrpides N.C."/>
            <person name="Klenk H.P."/>
        </authorList>
    </citation>
    <scope>NUCLEOTIDE SEQUENCE [LARGE SCALE GENOMIC DNA]</scope>
    <source>
        <strain evidence="3">ATCC 23218 / DSM 43111 / CIP 107115 / JCM 7437 / KCTC 9190 / NBRC 14626 / NCTC 10488 / NRRL B-5397 / IMRU 509</strain>
    </source>
</reference>
<name>D7B469_NOCDD</name>
<dbReference type="OrthoDB" id="3211041at2"/>
<dbReference type="AlphaFoldDB" id="D7B469"/>
<dbReference type="CDD" id="cd06193">
    <property type="entry name" value="siderophore_interacting"/>
    <property type="match status" value="1"/>
</dbReference>
<protein>
    <submittedName>
        <fullName evidence="2">Siderophore-interacting protein</fullName>
    </submittedName>
</protein>
<evidence type="ECO:0000313" key="2">
    <source>
        <dbReference type="EMBL" id="ADH67030.1"/>
    </source>
</evidence>
<dbReference type="EMBL" id="CP002040">
    <property type="protein sequence ID" value="ADH67030.1"/>
    <property type="molecule type" value="Genomic_DNA"/>
</dbReference>
<dbReference type="HOGENOM" id="CLU_040923_2_1_11"/>
<dbReference type="PROSITE" id="PS51384">
    <property type="entry name" value="FAD_FR"/>
    <property type="match status" value="1"/>
</dbReference>
<sequence>MRVEQPGHRAMIRTRVVRTERLSKHFVTVTLGGAELADFAFLGRDQFVRLFLPREGQDRLHMPADAGKRWFEQLRAMPPSRQPHVRSYSVRRFDPEALEMDIEFVDHGDAGPASAWARAAAPGDEAGMLADGVYYVPSEEADWHLLVGDESAVPALLSILEQAPAHLRGQAYLEVPSTDDIRPVQAPPGVDVHWLPRTDPHTVPGRLALETVRTAEFPPGRPYCFVAGENALPTELRRTLVRQHGVPKDDIAFIGYWRHGRAAMD</sequence>
<dbReference type="InterPro" id="IPR039261">
    <property type="entry name" value="FNR_nucleotide-bd"/>
</dbReference>
<keyword evidence="3" id="KW-1185">Reference proteome</keyword>
<evidence type="ECO:0000313" key="3">
    <source>
        <dbReference type="Proteomes" id="UP000002219"/>
    </source>
</evidence>
<dbReference type="GO" id="GO:0016491">
    <property type="term" value="F:oxidoreductase activity"/>
    <property type="evidence" value="ECO:0007669"/>
    <property type="project" value="InterPro"/>
</dbReference>
<organism evidence="2 3">
    <name type="scientific">Nocardiopsis dassonvillei (strain ATCC 23218 / DSM 43111 / CIP 107115 / JCM 7437 / KCTC 9190 / NBRC 14626 / NCTC 10488 / NRRL B-5397 / IMRU 509)</name>
    <name type="common">Actinomadura dassonvillei</name>
    <dbReference type="NCBI Taxonomy" id="446468"/>
    <lineage>
        <taxon>Bacteria</taxon>
        <taxon>Bacillati</taxon>
        <taxon>Actinomycetota</taxon>
        <taxon>Actinomycetes</taxon>
        <taxon>Streptosporangiales</taxon>
        <taxon>Nocardiopsidaceae</taxon>
        <taxon>Nocardiopsis</taxon>
    </lineage>
</organism>
<dbReference type="SUPFAM" id="SSF63380">
    <property type="entry name" value="Riboflavin synthase domain-like"/>
    <property type="match status" value="1"/>
</dbReference>
<proteinExistence type="predicted"/>
<dbReference type="InterPro" id="IPR013113">
    <property type="entry name" value="SIP_FAD-bd"/>
</dbReference>
<dbReference type="Gene3D" id="3.40.50.80">
    <property type="entry name" value="Nucleotide-binding domain of ferredoxin-NADP reductase (FNR) module"/>
    <property type="match status" value="1"/>
</dbReference>
<feature type="domain" description="FAD-binding FR-type" evidence="1">
    <location>
        <begin position="9"/>
        <end position="140"/>
    </location>
</feature>
<dbReference type="Proteomes" id="UP000002219">
    <property type="component" value="Chromosome 1"/>
</dbReference>
<dbReference type="PANTHER" id="PTHR30157">
    <property type="entry name" value="FERRIC REDUCTASE, NADPH-DEPENDENT"/>
    <property type="match status" value="1"/>
</dbReference>
<accession>D7B469</accession>
<dbReference type="eggNOG" id="COG2375">
    <property type="taxonomic scope" value="Bacteria"/>
</dbReference>
<dbReference type="Gene3D" id="2.40.30.10">
    <property type="entry name" value="Translation factors"/>
    <property type="match status" value="1"/>
</dbReference>
<dbReference type="STRING" id="446468.Ndas_1601"/>
<dbReference type="PANTHER" id="PTHR30157:SF0">
    <property type="entry name" value="NADPH-DEPENDENT FERRIC-CHELATE REDUCTASE"/>
    <property type="match status" value="1"/>
</dbReference>
<dbReference type="InterPro" id="IPR017927">
    <property type="entry name" value="FAD-bd_FR_type"/>
</dbReference>
<gene>
    <name evidence="2" type="ordered locus">Ndas_1601</name>
</gene>
<dbReference type="InterPro" id="IPR017938">
    <property type="entry name" value="Riboflavin_synthase-like_b-brl"/>
</dbReference>
<dbReference type="InterPro" id="IPR007037">
    <property type="entry name" value="SIP_rossman_dom"/>
</dbReference>
<dbReference type="GeneID" id="91484206"/>
<dbReference type="Pfam" id="PF04954">
    <property type="entry name" value="SIP"/>
    <property type="match status" value="1"/>
</dbReference>
<evidence type="ECO:0000259" key="1">
    <source>
        <dbReference type="PROSITE" id="PS51384"/>
    </source>
</evidence>
<dbReference type="RefSeq" id="WP_013152637.1">
    <property type="nucleotide sequence ID" value="NC_014210.1"/>
</dbReference>